<name>A0A318SX32_9BURK</name>
<gene>
    <name evidence="3" type="ORF">DFQ15_102150</name>
</gene>
<proteinExistence type="predicted"/>
<feature type="region of interest" description="Disordered" evidence="1">
    <location>
        <begin position="21"/>
        <end position="85"/>
    </location>
</feature>
<keyword evidence="2" id="KW-0732">Signal</keyword>
<accession>A0A318SX32</accession>
<feature type="compositionally biased region" description="Polar residues" evidence="1">
    <location>
        <begin position="26"/>
        <end position="36"/>
    </location>
</feature>
<dbReference type="RefSeq" id="WP_110464385.1">
    <property type="nucleotide sequence ID" value="NZ_JAMOFZ010000001.1"/>
</dbReference>
<reference evidence="3 4" key="1">
    <citation type="submission" date="2018-06" db="EMBL/GenBank/DDBJ databases">
        <title>Genomic Encyclopedia of Type Strains, Phase III (KMG-III): the genomes of soil and plant-associated and newly described type strains.</title>
        <authorList>
            <person name="Whitman W."/>
        </authorList>
    </citation>
    <scope>NUCLEOTIDE SEQUENCE [LARGE SCALE GENOMIC DNA]</scope>
    <source>
        <strain evidence="3 4">CECT 7646</strain>
    </source>
</reference>
<sequence>MNKLLATLIAGFFAMGAFAQQAPQGNSSTSAYSPARSQAAGEARKQARMSKHKAVKKHKHPKGPHAAGHEPRHPKQPVAADAHKG</sequence>
<keyword evidence="4" id="KW-1185">Reference proteome</keyword>
<organism evidence="3 4">
    <name type="scientific">Xylophilus ampelinus</name>
    <dbReference type="NCBI Taxonomy" id="54067"/>
    <lineage>
        <taxon>Bacteria</taxon>
        <taxon>Pseudomonadati</taxon>
        <taxon>Pseudomonadota</taxon>
        <taxon>Betaproteobacteria</taxon>
        <taxon>Burkholderiales</taxon>
        <taxon>Xylophilus</taxon>
    </lineage>
</organism>
<dbReference type="AlphaFoldDB" id="A0A318SX32"/>
<evidence type="ECO:0000256" key="1">
    <source>
        <dbReference type="SAM" id="MobiDB-lite"/>
    </source>
</evidence>
<evidence type="ECO:0008006" key="5">
    <source>
        <dbReference type="Google" id="ProtNLM"/>
    </source>
</evidence>
<dbReference type="EMBL" id="QJTC01000002">
    <property type="protein sequence ID" value="PYE79417.1"/>
    <property type="molecule type" value="Genomic_DNA"/>
</dbReference>
<evidence type="ECO:0000313" key="4">
    <source>
        <dbReference type="Proteomes" id="UP000247540"/>
    </source>
</evidence>
<feature type="chain" id="PRO_5016274183" description="Acid shock protein" evidence="2">
    <location>
        <begin position="20"/>
        <end position="85"/>
    </location>
</feature>
<comment type="caution">
    <text evidence="3">The sequence shown here is derived from an EMBL/GenBank/DDBJ whole genome shotgun (WGS) entry which is preliminary data.</text>
</comment>
<evidence type="ECO:0000256" key="2">
    <source>
        <dbReference type="SAM" id="SignalP"/>
    </source>
</evidence>
<protein>
    <recommendedName>
        <fullName evidence="5">Acid shock protein</fullName>
    </recommendedName>
</protein>
<feature type="signal peptide" evidence="2">
    <location>
        <begin position="1"/>
        <end position="19"/>
    </location>
</feature>
<feature type="compositionally biased region" description="Basic residues" evidence="1">
    <location>
        <begin position="46"/>
        <end position="63"/>
    </location>
</feature>
<evidence type="ECO:0000313" key="3">
    <source>
        <dbReference type="EMBL" id="PYE79417.1"/>
    </source>
</evidence>
<dbReference type="Proteomes" id="UP000247540">
    <property type="component" value="Unassembled WGS sequence"/>
</dbReference>